<dbReference type="OrthoDB" id="39175at2759"/>
<dbReference type="STRING" id="930990.A0A067MAH4"/>
<evidence type="ECO:0000256" key="4">
    <source>
        <dbReference type="ARBA" id="ARBA00023163"/>
    </source>
</evidence>
<dbReference type="InterPro" id="IPR001138">
    <property type="entry name" value="Zn2Cys6_DnaBD"/>
</dbReference>
<dbReference type="GO" id="GO:0006351">
    <property type="term" value="P:DNA-templated transcription"/>
    <property type="evidence" value="ECO:0007669"/>
    <property type="project" value="InterPro"/>
</dbReference>
<gene>
    <name evidence="8" type="ORF">BOTBODRAFT_412506</name>
</gene>
<evidence type="ECO:0000256" key="5">
    <source>
        <dbReference type="ARBA" id="ARBA00023242"/>
    </source>
</evidence>
<sequence>MEDWVLSAKKTRAERESACTTCRKKRRRCDGLQPRCTPCALNDERNDELSCDYTTLKARQGRLELLQEKVLRLEAQIGRLQYELRMRSGGASTSYRLLRITTLPASSSVNAPNPVISFGVPPQAQLLLVGFDPLIGSWWKTNEAPPSGLVNILVESFVEFEHHHTYDPRPPHFYSSLYDPNPQAGLHPALRNIIFLLACAYRPGPLTALEPVFLRNTMHDLTQSLAQADRLLDYIEAYTLLTVYYVHKDRLHQAVHNGGVAMMFAAACDLHTLRPPKWSGKPTSLLPPPHSRAEIRRRVRVWWMVYTMNRLGSAVTNAQIDMEDEKILTIWDPPPDSRGYERAPPRSVSSLFIRDSGATSVYDDSANAIRSKCVALAHRAIHLGLGAVSGST</sequence>
<dbReference type="HOGENOM" id="CLU_022337_2_1_1"/>
<dbReference type="Gene3D" id="4.10.240.10">
    <property type="entry name" value="Zn(2)-C6 fungal-type DNA-binding domain"/>
    <property type="match status" value="1"/>
</dbReference>
<name>A0A067MAH4_BOTB1</name>
<keyword evidence="6" id="KW-0175">Coiled coil</keyword>
<dbReference type="SMART" id="SM00066">
    <property type="entry name" value="GAL4"/>
    <property type="match status" value="1"/>
</dbReference>
<dbReference type="CDD" id="cd12148">
    <property type="entry name" value="fungal_TF_MHR"/>
    <property type="match status" value="1"/>
</dbReference>
<evidence type="ECO:0000313" key="8">
    <source>
        <dbReference type="EMBL" id="KDQ12579.1"/>
    </source>
</evidence>
<feature type="coiled-coil region" evidence="6">
    <location>
        <begin position="56"/>
        <end position="83"/>
    </location>
</feature>
<dbReference type="EMBL" id="KL198049">
    <property type="protein sequence ID" value="KDQ12579.1"/>
    <property type="molecule type" value="Genomic_DNA"/>
</dbReference>
<evidence type="ECO:0000256" key="6">
    <source>
        <dbReference type="SAM" id="Coils"/>
    </source>
</evidence>
<dbReference type="Proteomes" id="UP000027195">
    <property type="component" value="Unassembled WGS sequence"/>
</dbReference>
<dbReference type="GO" id="GO:0008270">
    <property type="term" value="F:zinc ion binding"/>
    <property type="evidence" value="ECO:0007669"/>
    <property type="project" value="InterPro"/>
</dbReference>
<dbReference type="CDD" id="cd00067">
    <property type="entry name" value="GAL4"/>
    <property type="match status" value="1"/>
</dbReference>
<evidence type="ECO:0000313" key="9">
    <source>
        <dbReference type="Proteomes" id="UP000027195"/>
    </source>
</evidence>
<comment type="subcellular location">
    <subcellularLocation>
        <location evidence="1">Nucleus</location>
    </subcellularLocation>
</comment>
<keyword evidence="5" id="KW-0539">Nucleus</keyword>
<dbReference type="GO" id="GO:0003677">
    <property type="term" value="F:DNA binding"/>
    <property type="evidence" value="ECO:0007669"/>
    <property type="project" value="InterPro"/>
</dbReference>
<keyword evidence="4" id="KW-0804">Transcription</keyword>
<keyword evidence="3" id="KW-0805">Transcription regulation</keyword>
<feature type="domain" description="Zn(2)-C6 fungal-type" evidence="7">
    <location>
        <begin position="18"/>
        <end position="53"/>
    </location>
</feature>
<accession>A0A067MAH4</accession>
<evidence type="ECO:0000256" key="3">
    <source>
        <dbReference type="ARBA" id="ARBA00023015"/>
    </source>
</evidence>
<dbReference type="Pfam" id="PF04082">
    <property type="entry name" value="Fungal_trans"/>
    <property type="match status" value="1"/>
</dbReference>
<dbReference type="SUPFAM" id="SSF57701">
    <property type="entry name" value="Zn2/Cys6 DNA-binding domain"/>
    <property type="match status" value="1"/>
</dbReference>
<dbReference type="InParanoid" id="A0A067MAH4"/>
<keyword evidence="2" id="KW-0479">Metal-binding</keyword>
<dbReference type="AlphaFoldDB" id="A0A067MAH4"/>
<keyword evidence="9" id="KW-1185">Reference proteome</keyword>
<protein>
    <recommendedName>
        <fullName evidence="7">Zn(2)-C6 fungal-type domain-containing protein</fullName>
    </recommendedName>
</protein>
<dbReference type="PROSITE" id="PS50048">
    <property type="entry name" value="ZN2_CY6_FUNGAL_2"/>
    <property type="match status" value="1"/>
</dbReference>
<dbReference type="GO" id="GO:0000981">
    <property type="term" value="F:DNA-binding transcription factor activity, RNA polymerase II-specific"/>
    <property type="evidence" value="ECO:0007669"/>
    <property type="project" value="InterPro"/>
</dbReference>
<dbReference type="Pfam" id="PF00172">
    <property type="entry name" value="Zn_clus"/>
    <property type="match status" value="1"/>
</dbReference>
<dbReference type="GO" id="GO:0005634">
    <property type="term" value="C:nucleus"/>
    <property type="evidence" value="ECO:0007669"/>
    <property type="project" value="UniProtKB-SubCell"/>
</dbReference>
<dbReference type="InterPro" id="IPR050815">
    <property type="entry name" value="TF_fung"/>
</dbReference>
<reference evidence="9" key="1">
    <citation type="journal article" date="2014" name="Proc. Natl. Acad. Sci. U.S.A.">
        <title>Extensive sampling of basidiomycete genomes demonstrates inadequacy of the white-rot/brown-rot paradigm for wood decay fungi.</title>
        <authorList>
            <person name="Riley R."/>
            <person name="Salamov A.A."/>
            <person name="Brown D.W."/>
            <person name="Nagy L.G."/>
            <person name="Floudas D."/>
            <person name="Held B.W."/>
            <person name="Levasseur A."/>
            <person name="Lombard V."/>
            <person name="Morin E."/>
            <person name="Otillar R."/>
            <person name="Lindquist E.A."/>
            <person name="Sun H."/>
            <person name="LaButti K.M."/>
            <person name="Schmutz J."/>
            <person name="Jabbour D."/>
            <person name="Luo H."/>
            <person name="Baker S.E."/>
            <person name="Pisabarro A.G."/>
            <person name="Walton J.D."/>
            <person name="Blanchette R.A."/>
            <person name="Henrissat B."/>
            <person name="Martin F."/>
            <person name="Cullen D."/>
            <person name="Hibbett D.S."/>
            <person name="Grigoriev I.V."/>
        </authorList>
    </citation>
    <scope>NUCLEOTIDE SEQUENCE [LARGE SCALE GENOMIC DNA]</scope>
    <source>
        <strain evidence="9">FD-172 SS1</strain>
    </source>
</reference>
<evidence type="ECO:0000259" key="7">
    <source>
        <dbReference type="PROSITE" id="PS50048"/>
    </source>
</evidence>
<dbReference type="PANTHER" id="PTHR47338">
    <property type="entry name" value="ZN(II)2CYS6 TRANSCRIPTION FACTOR (EUROFUNG)-RELATED"/>
    <property type="match status" value="1"/>
</dbReference>
<evidence type="ECO:0000256" key="1">
    <source>
        <dbReference type="ARBA" id="ARBA00004123"/>
    </source>
</evidence>
<evidence type="ECO:0000256" key="2">
    <source>
        <dbReference type="ARBA" id="ARBA00022723"/>
    </source>
</evidence>
<proteinExistence type="predicted"/>
<dbReference type="InterPro" id="IPR036864">
    <property type="entry name" value="Zn2-C6_fun-type_DNA-bd_sf"/>
</dbReference>
<dbReference type="InterPro" id="IPR007219">
    <property type="entry name" value="XnlR_reg_dom"/>
</dbReference>
<organism evidence="8 9">
    <name type="scientific">Botryobasidium botryosum (strain FD-172 SS1)</name>
    <dbReference type="NCBI Taxonomy" id="930990"/>
    <lineage>
        <taxon>Eukaryota</taxon>
        <taxon>Fungi</taxon>
        <taxon>Dikarya</taxon>
        <taxon>Basidiomycota</taxon>
        <taxon>Agaricomycotina</taxon>
        <taxon>Agaricomycetes</taxon>
        <taxon>Cantharellales</taxon>
        <taxon>Botryobasidiaceae</taxon>
        <taxon>Botryobasidium</taxon>
    </lineage>
</organism>
<dbReference type="PANTHER" id="PTHR47338:SF29">
    <property type="entry name" value="ZN(2)-C6 FUNGAL-TYPE DOMAIN-CONTAINING PROTEIN"/>
    <property type="match status" value="1"/>
</dbReference>